<accession>A0A2M4DCE6</accession>
<feature type="signal peptide" evidence="1">
    <location>
        <begin position="1"/>
        <end position="21"/>
    </location>
</feature>
<dbReference type="AlphaFoldDB" id="A0A2M4DCE6"/>
<proteinExistence type="predicted"/>
<dbReference type="EMBL" id="GGFL01011028">
    <property type="protein sequence ID" value="MBW75206.1"/>
    <property type="molecule type" value="Transcribed_RNA"/>
</dbReference>
<name>A0A2M4DCE6_ANODA</name>
<sequence length="83" mass="9294">MFRNRTTILLLLLLPAPEGPACIVGRGRFVVRLLPFLVPSVQGGVQERKINTEEARPLDCHPARFGSWVVLVKNSFTYCDSII</sequence>
<protein>
    <submittedName>
        <fullName evidence="2">Putative secreted protein</fullName>
    </submittedName>
</protein>
<evidence type="ECO:0000256" key="1">
    <source>
        <dbReference type="SAM" id="SignalP"/>
    </source>
</evidence>
<reference evidence="2" key="1">
    <citation type="submission" date="2018-01" db="EMBL/GenBank/DDBJ databases">
        <title>An insight into the sialome of Amazonian anophelines.</title>
        <authorList>
            <person name="Ribeiro J.M."/>
            <person name="Scarpassa V."/>
            <person name="Calvo E."/>
        </authorList>
    </citation>
    <scope>NUCLEOTIDE SEQUENCE</scope>
</reference>
<evidence type="ECO:0000313" key="2">
    <source>
        <dbReference type="EMBL" id="MBW75206.1"/>
    </source>
</evidence>
<feature type="chain" id="PRO_5014656469" evidence="1">
    <location>
        <begin position="22"/>
        <end position="83"/>
    </location>
</feature>
<keyword evidence="1" id="KW-0732">Signal</keyword>
<organism evidence="2">
    <name type="scientific">Anopheles darlingi</name>
    <name type="common">Mosquito</name>
    <dbReference type="NCBI Taxonomy" id="43151"/>
    <lineage>
        <taxon>Eukaryota</taxon>
        <taxon>Metazoa</taxon>
        <taxon>Ecdysozoa</taxon>
        <taxon>Arthropoda</taxon>
        <taxon>Hexapoda</taxon>
        <taxon>Insecta</taxon>
        <taxon>Pterygota</taxon>
        <taxon>Neoptera</taxon>
        <taxon>Endopterygota</taxon>
        <taxon>Diptera</taxon>
        <taxon>Nematocera</taxon>
        <taxon>Culicoidea</taxon>
        <taxon>Culicidae</taxon>
        <taxon>Anophelinae</taxon>
        <taxon>Anopheles</taxon>
    </lineage>
</organism>